<dbReference type="Proteomes" id="UP000011115">
    <property type="component" value="Unassembled WGS sequence"/>
</dbReference>
<name>M1AUV7_SOLTU</name>
<evidence type="ECO:0000313" key="2">
    <source>
        <dbReference type="Proteomes" id="UP000011115"/>
    </source>
</evidence>
<dbReference type="EnsemblPlants" id="PGSC0003DMT400030844">
    <property type="protein sequence ID" value="PGSC0003DMT400030844"/>
    <property type="gene ID" value="PGSC0003DMG400011817"/>
</dbReference>
<keyword evidence="2" id="KW-1185">Reference proteome</keyword>
<dbReference type="AlphaFoldDB" id="M1AUV7"/>
<evidence type="ECO:0000313" key="1">
    <source>
        <dbReference type="EnsemblPlants" id="PGSC0003DMT400030844"/>
    </source>
</evidence>
<proteinExistence type="predicted"/>
<reference evidence="1" key="2">
    <citation type="submission" date="2015-06" db="UniProtKB">
        <authorList>
            <consortium name="EnsemblPlants"/>
        </authorList>
    </citation>
    <scope>IDENTIFICATION</scope>
    <source>
        <strain evidence="1">DM1-3 516 R44</strain>
    </source>
</reference>
<organism evidence="1 2">
    <name type="scientific">Solanum tuberosum</name>
    <name type="common">Potato</name>
    <dbReference type="NCBI Taxonomy" id="4113"/>
    <lineage>
        <taxon>Eukaryota</taxon>
        <taxon>Viridiplantae</taxon>
        <taxon>Streptophyta</taxon>
        <taxon>Embryophyta</taxon>
        <taxon>Tracheophyta</taxon>
        <taxon>Spermatophyta</taxon>
        <taxon>Magnoliopsida</taxon>
        <taxon>eudicotyledons</taxon>
        <taxon>Gunneridae</taxon>
        <taxon>Pentapetalae</taxon>
        <taxon>asterids</taxon>
        <taxon>lamiids</taxon>
        <taxon>Solanales</taxon>
        <taxon>Solanaceae</taxon>
        <taxon>Solanoideae</taxon>
        <taxon>Solaneae</taxon>
        <taxon>Solanum</taxon>
    </lineage>
</organism>
<dbReference type="Gramene" id="PGSC0003DMT400030844">
    <property type="protein sequence ID" value="PGSC0003DMT400030844"/>
    <property type="gene ID" value="PGSC0003DMG400011817"/>
</dbReference>
<dbReference type="ExpressionAtlas" id="M1AUV7">
    <property type="expression patterns" value="baseline"/>
</dbReference>
<dbReference type="PaxDb" id="4113-PGSC0003DMT400030844"/>
<dbReference type="HOGENOM" id="CLU_1520446_0_0_1"/>
<protein>
    <submittedName>
        <fullName evidence="1">Uncharacterized protein</fullName>
    </submittedName>
</protein>
<dbReference type="InParanoid" id="M1AUV7"/>
<reference evidence="2" key="1">
    <citation type="journal article" date="2011" name="Nature">
        <title>Genome sequence and analysis of the tuber crop potato.</title>
        <authorList>
            <consortium name="The Potato Genome Sequencing Consortium"/>
        </authorList>
    </citation>
    <scope>NUCLEOTIDE SEQUENCE [LARGE SCALE GENOMIC DNA]</scope>
    <source>
        <strain evidence="2">cv. DM1-3 516 R44</strain>
    </source>
</reference>
<accession>M1AUV7</accession>
<sequence length="177" mass="19237">MSAKEEVEESRALVEFNGSASIINETGLQVYPVVKMTRAKLDDSFEAVTDLKRLASTRLFDIDFDSDMKERTTYSGTKMQPLLADSPIRAITCKADKVANNYKGVGLAIAGGSGILVVPVRDPLPSARGRELAPNGRAMVFMPMPHETLPLPLGATKTLYIVGFPSHSSRREGARIL</sequence>